<dbReference type="EMBL" id="LOJF01000001">
    <property type="protein sequence ID" value="KUH58984.1"/>
    <property type="molecule type" value="Genomic_DNA"/>
</dbReference>
<dbReference type="InterPro" id="IPR036388">
    <property type="entry name" value="WH-like_DNA-bd_sf"/>
</dbReference>
<dbReference type="GO" id="GO:0003677">
    <property type="term" value="F:DNA binding"/>
    <property type="evidence" value="ECO:0007669"/>
    <property type="project" value="UniProtKB-KW"/>
</dbReference>
<dbReference type="PANTHER" id="PTHR47514:SF1">
    <property type="entry name" value="TRANSKETOLASE N-TERMINAL SECTION-RELATED"/>
    <property type="match status" value="1"/>
</dbReference>
<dbReference type="Gene3D" id="3.40.50.970">
    <property type="match status" value="1"/>
</dbReference>
<feature type="region of interest" description="Disordered" evidence="7">
    <location>
        <begin position="1"/>
        <end position="28"/>
    </location>
</feature>
<reference evidence="9 10" key="1">
    <citation type="submission" date="2015-12" db="EMBL/GenBank/DDBJ databases">
        <title>Draft Genome Sequence of Olsenella scatoligenes SK9K4T; a Producer of 3-Methylindole- (skatole) and 4-Methylphenol- (p-cresol) Isolated from Pig Feces.</title>
        <authorList>
            <person name="Li X."/>
            <person name="Borg B."/>
            <person name="Canibe N."/>
        </authorList>
    </citation>
    <scope>NUCLEOTIDE SEQUENCE [LARGE SCALE GENOMIC DNA]</scope>
    <source>
        <strain evidence="9 10">SK9K4</strain>
    </source>
</reference>
<dbReference type="InterPro" id="IPR028978">
    <property type="entry name" value="Chorismate_lyase_/UTRA_dom_sf"/>
</dbReference>
<keyword evidence="3" id="KW-0805">Transcription regulation</keyword>
<evidence type="ECO:0000256" key="5">
    <source>
        <dbReference type="ARBA" id="ARBA00023125"/>
    </source>
</evidence>
<dbReference type="OrthoDB" id="7363114at2"/>
<dbReference type="STRING" id="1299998.AUL39_01180"/>
<evidence type="ECO:0000256" key="4">
    <source>
        <dbReference type="ARBA" id="ARBA00023052"/>
    </source>
</evidence>
<dbReference type="Pfam" id="PF00392">
    <property type="entry name" value="GntR"/>
    <property type="match status" value="1"/>
</dbReference>
<dbReference type="CDD" id="cd07377">
    <property type="entry name" value="WHTH_GntR"/>
    <property type="match status" value="1"/>
</dbReference>
<dbReference type="PROSITE" id="PS50949">
    <property type="entry name" value="HTH_GNTR"/>
    <property type="match status" value="1"/>
</dbReference>
<gene>
    <name evidence="9" type="ORF">AUL39_01180</name>
</gene>
<dbReference type="InterPro" id="IPR036390">
    <property type="entry name" value="WH_DNA-bd_sf"/>
</dbReference>
<dbReference type="Gene3D" id="3.40.1410.10">
    <property type="entry name" value="Chorismate lyase-like"/>
    <property type="match status" value="1"/>
</dbReference>
<evidence type="ECO:0000259" key="8">
    <source>
        <dbReference type="PROSITE" id="PS50949"/>
    </source>
</evidence>
<evidence type="ECO:0000313" key="9">
    <source>
        <dbReference type="EMBL" id="KUH58984.1"/>
    </source>
</evidence>
<dbReference type="InterPro" id="IPR005474">
    <property type="entry name" value="Transketolase_N"/>
</dbReference>
<comment type="similarity">
    <text evidence="2">Belongs to the transketolase family.</text>
</comment>
<dbReference type="RefSeq" id="WP_059052807.1">
    <property type="nucleotide sequence ID" value="NZ_LOJF01000001.1"/>
</dbReference>
<protein>
    <submittedName>
        <fullName evidence="9">GntR family transcriptional regulator</fullName>
    </submittedName>
</protein>
<keyword evidence="5" id="KW-0238">DNA-binding</keyword>
<comment type="caution">
    <text evidence="9">The sequence shown here is derived from an EMBL/GenBank/DDBJ whole genome shotgun (WGS) entry which is preliminary data.</text>
</comment>
<proteinExistence type="inferred from homology"/>
<evidence type="ECO:0000313" key="10">
    <source>
        <dbReference type="Proteomes" id="UP000054078"/>
    </source>
</evidence>
<dbReference type="SUPFAM" id="SSF52518">
    <property type="entry name" value="Thiamin diphosphate-binding fold (THDP-binding)"/>
    <property type="match status" value="1"/>
</dbReference>
<evidence type="ECO:0000256" key="6">
    <source>
        <dbReference type="ARBA" id="ARBA00023163"/>
    </source>
</evidence>
<dbReference type="FunFam" id="1.10.10.10:FF:000079">
    <property type="entry name" value="GntR family transcriptional regulator"/>
    <property type="match status" value="1"/>
</dbReference>
<dbReference type="InterPro" id="IPR029061">
    <property type="entry name" value="THDP-binding"/>
</dbReference>
<evidence type="ECO:0000256" key="2">
    <source>
        <dbReference type="ARBA" id="ARBA00007131"/>
    </source>
</evidence>
<dbReference type="PRINTS" id="PR00035">
    <property type="entry name" value="HTHGNTR"/>
</dbReference>
<dbReference type="SUPFAM" id="SSF64288">
    <property type="entry name" value="Chorismate lyase-like"/>
    <property type="match status" value="1"/>
</dbReference>
<name>A0A100YWI3_TRASO</name>
<organism evidence="9 10">
    <name type="scientific">Tractidigestivibacter scatoligenes</name>
    <name type="common">Olsenella scatoligenes</name>
    <dbReference type="NCBI Taxonomy" id="1299998"/>
    <lineage>
        <taxon>Bacteria</taxon>
        <taxon>Bacillati</taxon>
        <taxon>Actinomycetota</taxon>
        <taxon>Coriobacteriia</taxon>
        <taxon>Coriobacteriales</taxon>
        <taxon>Atopobiaceae</taxon>
        <taxon>Tractidigestivibacter</taxon>
    </lineage>
</organism>
<dbReference type="Pfam" id="PF00456">
    <property type="entry name" value="Transketolase_N"/>
    <property type="match status" value="1"/>
</dbReference>
<comment type="cofactor">
    <cofactor evidence="1">
        <name>thiamine diphosphate</name>
        <dbReference type="ChEBI" id="CHEBI:58937"/>
    </cofactor>
</comment>
<keyword evidence="4" id="KW-0786">Thiamine pyrophosphate</keyword>
<dbReference type="GO" id="GO:0000287">
    <property type="term" value="F:magnesium ion binding"/>
    <property type="evidence" value="ECO:0007669"/>
    <property type="project" value="UniProtKB-ARBA"/>
</dbReference>
<dbReference type="InterPro" id="IPR011663">
    <property type="entry name" value="UTRA"/>
</dbReference>
<dbReference type="GO" id="GO:0003700">
    <property type="term" value="F:DNA-binding transcription factor activity"/>
    <property type="evidence" value="ECO:0007669"/>
    <property type="project" value="InterPro"/>
</dbReference>
<dbReference type="Gene3D" id="1.10.10.10">
    <property type="entry name" value="Winged helix-like DNA-binding domain superfamily/Winged helix DNA-binding domain"/>
    <property type="match status" value="1"/>
</dbReference>
<dbReference type="PANTHER" id="PTHR47514">
    <property type="entry name" value="TRANSKETOLASE N-TERMINAL SECTION-RELATED"/>
    <property type="match status" value="1"/>
</dbReference>
<evidence type="ECO:0000256" key="1">
    <source>
        <dbReference type="ARBA" id="ARBA00001964"/>
    </source>
</evidence>
<dbReference type="InterPro" id="IPR000524">
    <property type="entry name" value="Tscrpt_reg_HTH_GntR"/>
</dbReference>
<feature type="domain" description="HTH gntR-type" evidence="8">
    <location>
        <begin position="31"/>
        <end position="99"/>
    </location>
</feature>
<dbReference type="SMART" id="SM00345">
    <property type="entry name" value="HTH_GNTR"/>
    <property type="match status" value="1"/>
</dbReference>
<dbReference type="SMART" id="SM00866">
    <property type="entry name" value="UTRA"/>
    <property type="match status" value="1"/>
</dbReference>
<sequence>MAENDADALRGAPQAVTSRPVERAAGKAGSAPVYSQLADLLREKIGLHEWAPGSRIPSEHELMARFGISRGTVRRAISELVDEGFLVQVRGSGTFVSERALSHPAGERPLSFGESLREQGKDFVTNVLDKRVVPAPADVAEHLRIQPGSPVLYLLRVRTVDGKPVICQEGWENLGECPGLAEADFSHETAFDAVERCSGRKITWSKVRYSAAAAGKRAEALGCEESDPVLVLRQTIGLADATVIEWGLTWLLAGQEVAGTSVQDGWLPTALAPALAPAERRRLCGLALDIRRAVVKFAHANPNMPFHLGGSLSAAEILAVLYGGVMRTGADGTLWEQRDRFVLSKGHASLALYPALLHAGLISQEDIDRGLLGPNAVLFKHPRRDPARGIEASGGSLGMGLGYACGLAIAANRRASGSRVFCLLGDGECNEGSVWEAAALAGHMGLASLTVIVDVNGLQLDGPTAQILDTGSLAEKFRAFGFEAIEVDGHDVSALWSVLVPSHARPRAVLAHTTKGKGLSFAENCVEWHDNKLTDELYAQAVRELGMEVDHG</sequence>
<evidence type="ECO:0000256" key="3">
    <source>
        <dbReference type="ARBA" id="ARBA00023015"/>
    </source>
</evidence>
<keyword evidence="10" id="KW-1185">Reference proteome</keyword>
<dbReference type="SUPFAM" id="SSF46785">
    <property type="entry name" value="Winged helix' DNA-binding domain"/>
    <property type="match status" value="1"/>
</dbReference>
<accession>A0A100YWI3</accession>
<keyword evidence="6" id="KW-0804">Transcription</keyword>
<dbReference type="Proteomes" id="UP000054078">
    <property type="component" value="Unassembled WGS sequence"/>
</dbReference>
<dbReference type="Pfam" id="PF07702">
    <property type="entry name" value="UTRA"/>
    <property type="match status" value="1"/>
</dbReference>
<evidence type="ECO:0000256" key="7">
    <source>
        <dbReference type="SAM" id="MobiDB-lite"/>
    </source>
</evidence>
<dbReference type="AlphaFoldDB" id="A0A100YWI3"/>